<keyword evidence="1" id="KW-1133">Transmembrane helix</keyword>
<dbReference type="AlphaFoldDB" id="A0A6M0SAN6"/>
<evidence type="ECO:0000313" key="2">
    <source>
        <dbReference type="EMBL" id="NEZ65143.1"/>
    </source>
</evidence>
<accession>A0A6M0SAN6</accession>
<comment type="caution">
    <text evidence="2">The sequence shown here is derived from an EMBL/GenBank/DDBJ whole genome shotgun (WGS) entry which is preliminary data.</text>
</comment>
<dbReference type="EMBL" id="QZCE01000002">
    <property type="protein sequence ID" value="NEZ65143.1"/>
    <property type="molecule type" value="Genomic_DNA"/>
</dbReference>
<feature type="transmembrane region" description="Helical" evidence="1">
    <location>
        <begin position="206"/>
        <end position="225"/>
    </location>
</feature>
<name>A0A6M0SAN6_9CYAN</name>
<gene>
    <name evidence="2" type="ORF">D0962_20590</name>
</gene>
<keyword evidence="1" id="KW-0812">Transmembrane</keyword>
<dbReference type="Pfam" id="PF20538">
    <property type="entry name" value="DUF6753"/>
    <property type="match status" value="1"/>
</dbReference>
<dbReference type="Proteomes" id="UP000473574">
    <property type="component" value="Unassembled WGS sequence"/>
</dbReference>
<reference evidence="2 3" key="1">
    <citation type="journal article" date="2020" name="Microb. Ecol.">
        <title>Ecogenomics of the Marine Benthic Filamentous Cyanobacterium Adonisia.</title>
        <authorList>
            <person name="Walter J.M."/>
            <person name="Coutinho F.H."/>
            <person name="Leomil L."/>
            <person name="Hargreaves P.I."/>
            <person name="Campeao M.E."/>
            <person name="Vieira V.V."/>
            <person name="Silva B.S."/>
            <person name="Fistarol G.O."/>
            <person name="Salomon P.S."/>
            <person name="Sawabe T."/>
            <person name="Mino S."/>
            <person name="Hosokawa M."/>
            <person name="Miyashita H."/>
            <person name="Maruyama F."/>
            <person name="van Verk M.C."/>
            <person name="Dutilh B.E."/>
            <person name="Thompson C.C."/>
            <person name="Thompson F.L."/>
        </authorList>
    </citation>
    <scope>NUCLEOTIDE SEQUENCE [LARGE SCALE GENOMIC DNA]</scope>
    <source>
        <strain evidence="2 3">CCMR0082</strain>
    </source>
</reference>
<sequence>MIDTMHPKIQWLDRALDGQSSEVKAQVLDFCIRFGVDGKDDDFFILIAAVGYLNQIVQSAPNDWQATLDNFREDLNSWATTNLETLKAMADQAESSAQQAELTKDLITTLNAFTQQLNASKMPNNRDDSSLSNLSREFLNFREALNYQLNELKTSLNPPSMIPMSSRSSSSGPWNAIATSSSNFKNVNANRNVIASQPMIRQLTSVIALLCILLTATGFSLYRLWNTQQQQTQQIEHLLKQQKTVTPSG</sequence>
<dbReference type="InterPro" id="IPR046641">
    <property type="entry name" value="DUF6753"/>
</dbReference>
<keyword evidence="1" id="KW-0472">Membrane</keyword>
<organism evidence="2 3">
    <name type="scientific">Adonisia turfae CCMR0082</name>
    <dbReference type="NCBI Taxonomy" id="2304604"/>
    <lineage>
        <taxon>Bacteria</taxon>
        <taxon>Bacillati</taxon>
        <taxon>Cyanobacteriota</taxon>
        <taxon>Adonisia</taxon>
        <taxon>Adonisia turfae</taxon>
    </lineage>
</organism>
<protein>
    <submittedName>
        <fullName evidence="2">Uncharacterized protein</fullName>
    </submittedName>
</protein>
<evidence type="ECO:0000256" key="1">
    <source>
        <dbReference type="SAM" id="Phobius"/>
    </source>
</evidence>
<evidence type="ECO:0000313" key="3">
    <source>
        <dbReference type="Proteomes" id="UP000473574"/>
    </source>
</evidence>
<proteinExistence type="predicted"/>
<dbReference type="RefSeq" id="WP_163666014.1">
    <property type="nucleotide sequence ID" value="NZ_QZCE01000002.1"/>
</dbReference>